<dbReference type="InterPro" id="IPR038770">
    <property type="entry name" value="Na+/solute_symporter_sf"/>
</dbReference>
<feature type="transmembrane region" description="Helical" evidence="9">
    <location>
        <begin position="339"/>
        <end position="357"/>
    </location>
</feature>
<proteinExistence type="predicted"/>
<feature type="transmembrane region" description="Helical" evidence="9">
    <location>
        <begin position="34"/>
        <end position="54"/>
    </location>
</feature>
<evidence type="ECO:0000313" key="12">
    <source>
        <dbReference type="Proteomes" id="UP000250222"/>
    </source>
</evidence>
<keyword evidence="3" id="KW-0050">Antiport</keyword>
<feature type="transmembrane region" description="Helical" evidence="9">
    <location>
        <begin position="305"/>
        <end position="327"/>
    </location>
</feature>
<comment type="subcellular location">
    <subcellularLocation>
        <location evidence="1">Cell membrane</location>
        <topology evidence="1">Multi-pass membrane protein</topology>
    </subcellularLocation>
</comment>
<evidence type="ECO:0000256" key="5">
    <source>
        <dbReference type="ARBA" id="ARBA00022692"/>
    </source>
</evidence>
<evidence type="ECO:0000256" key="8">
    <source>
        <dbReference type="ARBA" id="ARBA00023136"/>
    </source>
</evidence>
<dbReference type="AlphaFoldDB" id="A0A2Y9AL16"/>
<keyword evidence="12" id="KW-1185">Reference proteome</keyword>
<dbReference type="GO" id="GO:0015297">
    <property type="term" value="F:antiporter activity"/>
    <property type="evidence" value="ECO:0007669"/>
    <property type="project" value="UniProtKB-KW"/>
</dbReference>
<accession>A0A2Y9AL16</accession>
<feature type="transmembrane region" description="Helical" evidence="9">
    <location>
        <begin position="6"/>
        <end position="22"/>
    </location>
</feature>
<evidence type="ECO:0000256" key="2">
    <source>
        <dbReference type="ARBA" id="ARBA00022448"/>
    </source>
</evidence>
<name>A0A2Y9AL16_9MICO</name>
<reference evidence="11 12" key="1">
    <citation type="submission" date="2016-10" db="EMBL/GenBank/DDBJ databases">
        <authorList>
            <person name="Cai Z."/>
        </authorList>
    </citation>
    <scope>NUCLEOTIDE SEQUENCE [LARGE SCALE GENOMIC DNA]</scope>
    <source>
        <strain evidence="11 12">CGMCC 1.10826</strain>
    </source>
</reference>
<feature type="transmembrane region" description="Helical" evidence="9">
    <location>
        <begin position="93"/>
        <end position="115"/>
    </location>
</feature>
<keyword evidence="6 9" id="KW-1133">Transmembrane helix</keyword>
<evidence type="ECO:0000313" key="11">
    <source>
        <dbReference type="EMBL" id="SSA45154.1"/>
    </source>
</evidence>
<evidence type="ECO:0000256" key="3">
    <source>
        <dbReference type="ARBA" id="ARBA00022449"/>
    </source>
</evidence>
<protein>
    <submittedName>
        <fullName evidence="11">Sodium/proton antiporter, CPA1 family</fullName>
    </submittedName>
</protein>
<dbReference type="Proteomes" id="UP000250222">
    <property type="component" value="Unassembled WGS sequence"/>
</dbReference>
<evidence type="ECO:0000256" key="9">
    <source>
        <dbReference type="SAM" id="Phobius"/>
    </source>
</evidence>
<keyword evidence="8 9" id="KW-0472">Membrane</keyword>
<keyword evidence="5 9" id="KW-0812">Transmembrane</keyword>
<feature type="transmembrane region" description="Helical" evidence="9">
    <location>
        <begin position="227"/>
        <end position="245"/>
    </location>
</feature>
<evidence type="ECO:0000256" key="6">
    <source>
        <dbReference type="ARBA" id="ARBA00022989"/>
    </source>
</evidence>
<dbReference type="InterPro" id="IPR006153">
    <property type="entry name" value="Cation/H_exchanger_TM"/>
</dbReference>
<feature type="transmembrane region" description="Helical" evidence="9">
    <location>
        <begin position="163"/>
        <end position="181"/>
    </location>
</feature>
<feature type="transmembrane region" description="Helical" evidence="9">
    <location>
        <begin position="369"/>
        <end position="387"/>
    </location>
</feature>
<dbReference type="EMBL" id="UETB01000012">
    <property type="protein sequence ID" value="SSA45154.1"/>
    <property type="molecule type" value="Genomic_DNA"/>
</dbReference>
<evidence type="ECO:0000259" key="10">
    <source>
        <dbReference type="Pfam" id="PF00999"/>
    </source>
</evidence>
<keyword evidence="2" id="KW-0813">Transport</keyword>
<evidence type="ECO:0000256" key="1">
    <source>
        <dbReference type="ARBA" id="ARBA00004651"/>
    </source>
</evidence>
<dbReference type="Gene3D" id="1.20.1530.20">
    <property type="match status" value="1"/>
</dbReference>
<dbReference type="GO" id="GO:1902600">
    <property type="term" value="P:proton transmembrane transport"/>
    <property type="evidence" value="ECO:0007669"/>
    <property type="project" value="InterPro"/>
</dbReference>
<dbReference type="OrthoDB" id="4174405at2"/>
<keyword evidence="4" id="KW-1003">Cell membrane</keyword>
<feature type="transmembrane region" description="Helical" evidence="9">
    <location>
        <begin position="60"/>
        <end position="81"/>
    </location>
</feature>
<feature type="domain" description="Cation/H+ exchanger transmembrane" evidence="10">
    <location>
        <begin position="16"/>
        <end position="390"/>
    </location>
</feature>
<keyword evidence="7" id="KW-0406">Ion transport</keyword>
<sequence length="408" mass="42018">MESLHLAYALVGTLAVVLALASRKMRDLPVSEPLLALVLGAVLGPVALGLISVPDDVRDLALLEGSRLVVALSVMAAALRFPASRLGSVARAVAVLLLVVMPVSAALSGAAALLLGFPLALAALVGACLAPTDPVLAGSIVSGEPAERTLPGRLRHMLSAESGLNDGLALPLVALAIAVVVPGGTLGEHVGRVAYEVLVAVVIGGVLGALGGWATRFATRHRDLEPAPDLVLTMLLAVAALGVARTAHTDGILAVFIAGTVYNLLVTGDEREPQEDTDEAVNRYLSLPVFFLLGLVLPWEDWGRLGPAAVLFVVAVLVVRRLPAVVALARPLGLDLRQAAFLGWFGPMGASSIFYVAHSIDKGVTDPRFFAAATLMIVASVVVFGVTSSPGRKLYGRSAAPEPARASG</sequence>
<evidence type="ECO:0000256" key="7">
    <source>
        <dbReference type="ARBA" id="ARBA00023065"/>
    </source>
</evidence>
<dbReference type="GO" id="GO:0005886">
    <property type="term" value="C:plasma membrane"/>
    <property type="evidence" value="ECO:0007669"/>
    <property type="project" value="UniProtKB-SubCell"/>
</dbReference>
<feature type="transmembrane region" description="Helical" evidence="9">
    <location>
        <begin position="193"/>
        <end position="215"/>
    </location>
</feature>
<dbReference type="PANTHER" id="PTHR32507:SF8">
    <property type="entry name" value="CNH1P"/>
    <property type="match status" value="1"/>
</dbReference>
<dbReference type="Pfam" id="PF00999">
    <property type="entry name" value="Na_H_Exchanger"/>
    <property type="match status" value="1"/>
</dbReference>
<feature type="transmembrane region" description="Helical" evidence="9">
    <location>
        <begin position="251"/>
        <end position="268"/>
    </location>
</feature>
<dbReference type="RefSeq" id="WP_110853222.1">
    <property type="nucleotide sequence ID" value="NZ_QKLZ01000012.1"/>
</dbReference>
<evidence type="ECO:0000256" key="4">
    <source>
        <dbReference type="ARBA" id="ARBA00022475"/>
    </source>
</evidence>
<organism evidence="11 12">
    <name type="scientific">Georgenia satyanarayanai</name>
    <dbReference type="NCBI Taxonomy" id="860221"/>
    <lineage>
        <taxon>Bacteria</taxon>
        <taxon>Bacillati</taxon>
        <taxon>Actinomycetota</taxon>
        <taxon>Actinomycetes</taxon>
        <taxon>Micrococcales</taxon>
        <taxon>Bogoriellaceae</taxon>
        <taxon>Georgenia</taxon>
    </lineage>
</organism>
<dbReference type="PANTHER" id="PTHR32507">
    <property type="entry name" value="NA(+)/H(+) ANTIPORTER 1"/>
    <property type="match status" value="1"/>
</dbReference>
<gene>
    <name evidence="11" type="ORF">SAMN05216184_11213</name>
</gene>